<evidence type="ECO:0000313" key="4">
    <source>
        <dbReference type="Proteomes" id="UP000005408"/>
    </source>
</evidence>
<proteinExistence type="predicted"/>
<evidence type="ECO:0000313" key="3">
    <source>
        <dbReference type="EnsemblMetazoa" id="G3541.1:cds"/>
    </source>
</evidence>
<accession>A0A8W8MWX4</accession>
<keyword evidence="2" id="KW-0472">Membrane</keyword>
<feature type="transmembrane region" description="Helical" evidence="2">
    <location>
        <begin position="271"/>
        <end position="292"/>
    </location>
</feature>
<name>A0A8W8MWX4_MAGGI</name>
<feature type="region of interest" description="Disordered" evidence="1">
    <location>
        <begin position="335"/>
        <end position="358"/>
    </location>
</feature>
<sequence length="434" mass="48739">MQNSSCFCLSDPQPKLQQQCNLITSSFVFGAIETLKNQESCVLIDCHENKTVHLVKCDEGANVFCGDKVSGNFTWKSAAEQCMETRASLKLEPNQICSKDNTTEKMRYWFGFGTLNYTEEYLKNNGESDVNQTLCQSCNDVCKYEDCNTMRIAACESNVESVSVTIKIDRESGTTKDRPNQPTKDTLFRTTNLMHDQTTKYTKIKLEKTTKEKPTQTERDATKDGQVKTTKEMPKETTMELTKDGENKTIEQSTKVASDTTTDVKEPYEMVAVYCLSILVLILSLLVVYCLCQRCRNQKKQILENKSGISNNPPAENLALTTVIYELADNSKLDIGDQNHTEENTVKEPGNINGSIDELTKHTGRQTNEDVYNHLWEKAADSCPKKENMYDQCNLGGEDIYKYGVTSGPHASSATVNTNYDRVTLVSANVNTSR</sequence>
<feature type="region of interest" description="Disordered" evidence="1">
    <location>
        <begin position="207"/>
        <end position="246"/>
    </location>
</feature>
<keyword evidence="2" id="KW-1133">Transmembrane helix</keyword>
<evidence type="ECO:0000256" key="2">
    <source>
        <dbReference type="SAM" id="Phobius"/>
    </source>
</evidence>
<organism evidence="3 4">
    <name type="scientific">Magallana gigas</name>
    <name type="common">Pacific oyster</name>
    <name type="synonym">Crassostrea gigas</name>
    <dbReference type="NCBI Taxonomy" id="29159"/>
    <lineage>
        <taxon>Eukaryota</taxon>
        <taxon>Metazoa</taxon>
        <taxon>Spiralia</taxon>
        <taxon>Lophotrochozoa</taxon>
        <taxon>Mollusca</taxon>
        <taxon>Bivalvia</taxon>
        <taxon>Autobranchia</taxon>
        <taxon>Pteriomorphia</taxon>
        <taxon>Ostreida</taxon>
        <taxon>Ostreoidea</taxon>
        <taxon>Ostreidae</taxon>
        <taxon>Magallana</taxon>
    </lineage>
</organism>
<keyword evidence="4" id="KW-1185">Reference proteome</keyword>
<dbReference type="EnsemblMetazoa" id="G3541.1">
    <property type="protein sequence ID" value="G3541.1:cds"/>
    <property type="gene ID" value="G3541"/>
</dbReference>
<reference evidence="3" key="1">
    <citation type="submission" date="2022-08" db="UniProtKB">
        <authorList>
            <consortium name="EnsemblMetazoa"/>
        </authorList>
    </citation>
    <scope>IDENTIFICATION</scope>
    <source>
        <strain evidence="3">05x7-T-G4-1.051#20</strain>
    </source>
</reference>
<evidence type="ECO:0000256" key="1">
    <source>
        <dbReference type="SAM" id="MobiDB-lite"/>
    </source>
</evidence>
<keyword evidence="2" id="KW-0812">Transmembrane</keyword>
<protein>
    <submittedName>
        <fullName evidence="3">Uncharacterized protein</fullName>
    </submittedName>
</protein>
<dbReference type="Proteomes" id="UP000005408">
    <property type="component" value="Unassembled WGS sequence"/>
</dbReference>
<dbReference type="AlphaFoldDB" id="A0A8W8MWX4"/>
<feature type="compositionally biased region" description="Basic and acidic residues" evidence="1">
    <location>
        <begin position="335"/>
        <end position="346"/>
    </location>
</feature>